<keyword evidence="11 14" id="KW-1133">Transmembrane helix</keyword>
<evidence type="ECO:0000256" key="14">
    <source>
        <dbReference type="SAM" id="Phobius"/>
    </source>
</evidence>
<dbReference type="NCBIfam" id="TIGR03423">
    <property type="entry name" value="pbp2_mrdA"/>
    <property type="match status" value="1"/>
</dbReference>
<protein>
    <submittedName>
        <fullName evidence="17">Penicillin-binding protein 2</fullName>
        <ecNumber evidence="17">3.4.16.4</ecNumber>
    </submittedName>
</protein>
<keyword evidence="8 17" id="KW-0378">Hydrolase</keyword>
<keyword evidence="12 14" id="KW-0472">Membrane</keyword>
<dbReference type="GO" id="GO:0006508">
    <property type="term" value="P:proteolysis"/>
    <property type="evidence" value="ECO:0007669"/>
    <property type="project" value="UniProtKB-KW"/>
</dbReference>
<dbReference type="SUPFAM" id="SSF56601">
    <property type="entry name" value="beta-lactamase/transpeptidase-like"/>
    <property type="match status" value="1"/>
</dbReference>
<evidence type="ECO:0000256" key="4">
    <source>
        <dbReference type="ARBA" id="ARBA00022519"/>
    </source>
</evidence>
<keyword evidence="9" id="KW-0133">Cell shape</keyword>
<dbReference type="InterPro" id="IPR001460">
    <property type="entry name" value="PCN-bd_Tpept"/>
</dbReference>
<evidence type="ECO:0000313" key="17">
    <source>
        <dbReference type="EMBL" id="URA10418.1"/>
    </source>
</evidence>
<dbReference type="KEGG" id="taqu:KDW03_01035"/>
<evidence type="ECO:0000256" key="12">
    <source>
        <dbReference type="ARBA" id="ARBA00023136"/>
    </source>
</evidence>
<dbReference type="Gene3D" id="3.40.710.10">
    <property type="entry name" value="DD-peptidase/beta-lactamase superfamily"/>
    <property type="match status" value="1"/>
</dbReference>
<dbReference type="Proteomes" id="UP001056539">
    <property type="component" value="Chromosome"/>
</dbReference>
<evidence type="ECO:0000313" key="18">
    <source>
        <dbReference type="Proteomes" id="UP001056539"/>
    </source>
</evidence>
<dbReference type="Gene3D" id="3.90.1310.10">
    <property type="entry name" value="Penicillin-binding protein 2a (Domain 2)"/>
    <property type="match status" value="1"/>
</dbReference>
<dbReference type="EMBL" id="CP073355">
    <property type="protein sequence ID" value="URA10418.1"/>
    <property type="molecule type" value="Genomic_DNA"/>
</dbReference>
<dbReference type="GO" id="GO:0009002">
    <property type="term" value="F:serine-type D-Ala-D-Ala carboxypeptidase activity"/>
    <property type="evidence" value="ECO:0007669"/>
    <property type="project" value="UniProtKB-EC"/>
</dbReference>
<dbReference type="Pfam" id="PF00905">
    <property type="entry name" value="Transpeptidase"/>
    <property type="match status" value="1"/>
</dbReference>
<evidence type="ECO:0000256" key="8">
    <source>
        <dbReference type="ARBA" id="ARBA00022801"/>
    </source>
</evidence>
<dbReference type="AlphaFoldDB" id="A0AAX3BE80"/>
<evidence type="ECO:0000256" key="13">
    <source>
        <dbReference type="ARBA" id="ARBA00023316"/>
    </source>
</evidence>
<keyword evidence="18" id="KW-1185">Reference proteome</keyword>
<dbReference type="GO" id="GO:0071972">
    <property type="term" value="F:peptidoglycan L,D-transpeptidase activity"/>
    <property type="evidence" value="ECO:0007669"/>
    <property type="project" value="TreeGrafter"/>
</dbReference>
<dbReference type="InterPro" id="IPR050515">
    <property type="entry name" value="Beta-lactam/transpept"/>
</dbReference>
<dbReference type="PANTHER" id="PTHR30627">
    <property type="entry name" value="PEPTIDOGLYCAN D,D-TRANSPEPTIDASE"/>
    <property type="match status" value="1"/>
</dbReference>
<dbReference type="InterPro" id="IPR017790">
    <property type="entry name" value="Penicillin-binding_protein_2"/>
</dbReference>
<keyword evidence="6" id="KW-0645">Protease</keyword>
<feature type="transmembrane region" description="Helical" evidence="14">
    <location>
        <begin position="12"/>
        <end position="36"/>
    </location>
</feature>
<dbReference type="InterPro" id="IPR036138">
    <property type="entry name" value="PBP_dimer_sf"/>
</dbReference>
<evidence type="ECO:0000256" key="2">
    <source>
        <dbReference type="ARBA" id="ARBA00004236"/>
    </source>
</evidence>
<dbReference type="Pfam" id="PF03717">
    <property type="entry name" value="PBP_dimer"/>
    <property type="match status" value="1"/>
</dbReference>
<dbReference type="GO" id="GO:0008360">
    <property type="term" value="P:regulation of cell shape"/>
    <property type="evidence" value="ECO:0007669"/>
    <property type="project" value="UniProtKB-KW"/>
</dbReference>
<keyword evidence="10" id="KW-0573">Peptidoglycan synthesis</keyword>
<sequence length="602" mass="67599">MHELTKRSFTKIKIVFGIVYTYMAIATATIVFFQVIRSVEFFQRAQINRARVRFIPAYRSVIYDRTLRKEIAYNVKSLSLVVIPALLPGGTNRDIVIERLAKLLNTSVSNLNATIEEQSLDRFAPIIIASDIDAKTMVRFAEHQDLYPGVFMENIPRRYYPLAEKAAHLIGYTGVISKTEYQQLKNDPEYYAGAIVGKMGIEKQYDKQLRGKKGIMNRVVDAKGQLIREEIAEEPQHAQPVVLTIDARLQAMAYDILAGKNGAVVVSKPYTGEVLALVSSASFDPNVFSDRYSREEFYIIRDNENKPFLNRAIQGIYPPSSTFKLITAVALLSHGIDVNRTVYCRGSMLIGKRVFNCWSVHGTENFYDGIANSCDVYFYTMGMEVGRDKILAYARDFGINEKTGIDLPGEGKGLIPEEAWFRQRYNRPWSLGDTANISIGQGDLLITPIGLNKMTAAIANKGTVYRPFLLKAIIDDVTKETVWENKPQVLRKVILPESSFDILQRAMYRVTTEGTARWVQYATPYPIAGKTGTGEAGKEKETHAIFTAFAPYGSTNPEDYIVVTVVVEHGGGGSAVAAPIAVKLIDYYFREIYPLNPNQFKR</sequence>
<evidence type="ECO:0000256" key="10">
    <source>
        <dbReference type="ARBA" id="ARBA00022984"/>
    </source>
</evidence>
<keyword evidence="5 17" id="KW-0121">Carboxypeptidase</keyword>
<dbReference type="Gene3D" id="3.30.1390.30">
    <property type="entry name" value="Penicillin-binding protein 2a, domain 3"/>
    <property type="match status" value="1"/>
</dbReference>
<dbReference type="GO" id="GO:0005886">
    <property type="term" value="C:plasma membrane"/>
    <property type="evidence" value="ECO:0007669"/>
    <property type="project" value="UniProtKB-SubCell"/>
</dbReference>
<dbReference type="EC" id="3.4.16.4" evidence="17"/>
<name>A0AAX3BE80_9SPIR</name>
<dbReference type="GO" id="GO:0009252">
    <property type="term" value="P:peptidoglycan biosynthetic process"/>
    <property type="evidence" value="ECO:0007669"/>
    <property type="project" value="UniProtKB-KW"/>
</dbReference>
<dbReference type="InterPro" id="IPR005311">
    <property type="entry name" value="PBP_dimer"/>
</dbReference>
<dbReference type="PANTHER" id="PTHR30627:SF2">
    <property type="entry name" value="PEPTIDOGLYCAN D,D-TRANSPEPTIDASE MRDA"/>
    <property type="match status" value="1"/>
</dbReference>
<dbReference type="GO" id="GO:0008658">
    <property type="term" value="F:penicillin binding"/>
    <property type="evidence" value="ECO:0007669"/>
    <property type="project" value="InterPro"/>
</dbReference>
<dbReference type="GO" id="GO:0071555">
    <property type="term" value="P:cell wall organization"/>
    <property type="evidence" value="ECO:0007669"/>
    <property type="project" value="UniProtKB-KW"/>
</dbReference>
<dbReference type="InterPro" id="IPR012338">
    <property type="entry name" value="Beta-lactam/transpept-like"/>
</dbReference>
<dbReference type="SUPFAM" id="SSF56519">
    <property type="entry name" value="Penicillin binding protein dimerisation domain"/>
    <property type="match status" value="1"/>
</dbReference>
<proteinExistence type="predicted"/>
<keyword evidence="13" id="KW-0961">Cell wall biogenesis/degradation</keyword>
<keyword evidence="4" id="KW-0997">Cell inner membrane</keyword>
<evidence type="ECO:0000256" key="11">
    <source>
        <dbReference type="ARBA" id="ARBA00022989"/>
    </source>
</evidence>
<evidence type="ECO:0000256" key="3">
    <source>
        <dbReference type="ARBA" id="ARBA00022475"/>
    </source>
</evidence>
<reference evidence="17" key="1">
    <citation type="submission" date="2021-04" db="EMBL/GenBank/DDBJ databases">
        <authorList>
            <person name="Postec A."/>
        </authorList>
    </citation>
    <scope>NUCLEOTIDE SEQUENCE</scope>
    <source>
        <strain evidence="17">F1F22</strain>
    </source>
</reference>
<reference evidence="17" key="2">
    <citation type="submission" date="2022-06" db="EMBL/GenBank/DDBJ databases">
        <title>Thermospira aquatica gen. nov., sp. nov.</title>
        <authorList>
            <person name="Ben Ali Gam Z."/>
            <person name="Labat M."/>
        </authorList>
    </citation>
    <scope>NUCLEOTIDE SEQUENCE</scope>
    <source>
        <strain evidence="17">F1F22</strain>
    </source>
</reference>
<comment type="subcellular location">
    <subcellularLocation>
        <location evidence="2">Cell membrane</location>
    </subcellularLocation>
    <subcellularLocation>
        <location evidence="1">Membrane</location>
        <topology evidence="1">Single-pass membrane protein</topology>
    </subcellularLocation>
</comment>
<gene>
    <name evidence="17" type="primary">mrdA</name>
    <name evidence="17" type="ORF">KDW03_01035</name>
</gene>
<evidence type="ECO:0000256" key="6">
    <source>
        <dbReference type="ARBA" id="ARBA00022670"/>
    </source>
</evidence>
<keyword evidence="3" id="KW-1003">Cell membrane</keyword>
<feature type="domain" description="Penicillin-binding protein dimerisation" evidence="16">
    <location>
        <begin position="55"/>
        <end position="229"/>
    </location>
</feature>
<evidence type="ECO:0000256" key="9">
    <source>
        <dbReference type="ARBA" id="ARBA00022960"/>
    </source>
</evidence>
<organism evidence="17 18">
    <name type="scientific">Thermospira aquatica</name>
    <dbReference type="NCBI Taxonomy" id="2828656"/>
    <lineage>
        <taxon>Bacteria</taxon>
        <taxon>Pseudomonadati</taxon>
        <taxon>Spirochaetota</taxon>
        <taxon>Spirochaetia</taxon>
        <taxon>Brevinematales</taxon>
        <taxon>Thermospiraceae</taxon>
        <taxon>Thermospira</taxon>
    </lineage>
</organism>
<feature type="domain" description="Penicillin-binding protein transpeptidase" evidence="15">
    <location>
        <begin position="262"/>
        <end position="585"/>
    </location>
</feature>
<accession>A0AAX3BE80</accession>
<evidence type="ECO:0000256" key="7">
    <source>
        <dbReference type="ARBA" id="ARBA00022692"/>
    </source>
</evidence>
<keyword evidence="7 14" id="KW-0812">Transmembrane</keyword>
<evidence type="ECO:0000259" key="16">
    <source>
        <dbReference type="Pfam" id="PF03717"/>
    </source>
</evidence>
<evidence type="ECO:0000259" key="15">
    <source>
        <dbReference type="Pfam" id="PF00905"/>
    </source>
</evidence>
<evidence type="ECO:0000256" key="1">
    <source>
        <dbReference type="ARBA" id="ARBA00004167"/>
    </source>
</evidence>
<dbReference type="RefSeq" id="WP_271435545.1">
    <property type="nucleotide sequence ID" value="NZ_CP073355.1"/>
</dbReference>
<evidence type="ECO:0000256" key="5">
    <source>
        <dbReference type="ARBA" id="ARBA00022645"/>
    </source>
</evidence>